<dbReference type="EMBL" id="BGZK01000621">
    <property type="protein sequence ID" value="GBP53329.1"/>
    <property type="molecule type" value="Genomic_DNA"/>
</dbReference>
<proteinExistence type="predicted"/>
<feature type="region of interest" description="Disordered" evidence="1">
    <location>
        <begin position="1"/>
        <end position="36"/>
    </location>
</feature>
<accession>A0A4C1WSN1</accession>
<gene>
    <name evidence="2" type="ORF">EVAR_46586_1</name>
</gene>
<organism evidence="2 3">
    <name type="scientific">Eumeta variegata</name>
    <name type="common">Bagworm moth</name>
    <name type="synonym">Eumeta japonica</name>
    <dbReference type="NCBI Taxonomy" id="151549"/>
    <lineage>
        <taxon>Eukaryota</taxon>
        <taxon>Metazoa</taxon>
        <taxon>Ecdysozoa</taxon>
        <taxon>Arthropoda</taxon>
        <taxon>Hexapoda</taxon>
        <taxon>Insecta</taxon>
        <taxon>Pterygota</taxon>
        <taxon>Neoptera</taxon>
        <taxon>Endopterygota</taxon>
        <taxon>Lepidoptera</taxon>
        <taxon>Glossata</taxon>
        <taxon>Ditrysia</taxon>
        <taxon>Tineoidea</taxon>
        <taxon>Psychidae</taxon>
        <taxon>Oiketicinae</taxon>
        <taxon>Eumeta</taxon>
    </lineage>
</organism>
<name>A0A4C1WSN1_EUMVA</name>
<protein>
    <submittedName>
        <fullName evidence="2">Uncharacterized protein</fullName>
    </submittedName>
</protein>
<evidence type="ECO:0000313" key="2">
    <source>
        <dbReference type="EMBL" id="GBP53329.1"/>
    </source>
</evidence>
<dbReference type="Proteomes" id="UP000299102">
    <property type="component" value="Unassembled WGS sequence"/>
</dbReference>
<reference evidence="2 3" key="1">
    <citation type="journal article" date="2019" name="Commun. Biol.">
        <title>The bagworm genome reveals a unique fibroin gene that provides high tensile strength.</title>
        <authorList>
            <person name="Kono N."/>
            <person name="Nakamura H."/>
            <person name="Ohtoshi R."/>
            <person name="Tomita M."/>
            <person name="Numata K."/>
            <person name="Arakawa K."/>
        </authorList>
    </citation>
    <scope>NUCLEOTIDE SEQUENCE [LARGE SCALE GENOMIC DNA]</scope>
</reference>
<keyword evidence="3" id="KW-1185">Reference proteome</keyword>
<evidence type="ECO:0000256" key="1">
    <source>
        <dbReference type="SAM" id="MobiDB-lite"/>
    </source>
</evidence>
<comment type="caution">
    <text evidence="2">The sequence shown here is derived from an EMBL/GenBank/DDBJ whole genome shotgun (WGS) entry which is preliminary data.</text>
</comment>
<dbReference type="AlphaFoldDB" id="A0A4C1WSN1"/>
<evidence type="ECO:0000313" key="3">
    <source>
        <dbReference type="Proteomes" id="UP000299102"/>
    </source>
</evidence>
<sequence length="107" mass="11502">MQRERNIGSAGNLSAGRRSVALTTGSGRGAGGLIERRETSSRPLFVTVAGAIPGLGNEYPSCNSVRLSADVRPATVFLFRVGAADDRPSSPILRRLKRFKMISKERT</sequence>